<dbReference type="EMBL" id="MU277405">
    <property type="protein sequence ID" value="KAI0054512.1"/>
    <property type="molecule type" value="Genomic_DNA"/>
</dbReference>
<accession>A0ACB8SE50</accession>
<name>A0ACB8SE50_9AGAM</name>
<organism evidence="1 2">
    <name type="scientific">Artomyces pyxidatus</name>
    <dbReference type="NCBI Taxonomy" id="48021"/>
    <lineage>
        <taxon>Eukaryota</taxon>
        <taxon>Fungi</taxon>
        <taxon>Dikarya</taxon>
        <taxon>Basidiomycota</taxon>
        <taxon>Agaricomycotina</taxon>
        <taxon>Agaricomycetes</taxon>
        <taxon>Russulales</taxon>
        <taxon>Auriscalpiaceae</taxon>
        <taxon>Artomyces</taxon>
    </lineage>
</organism>
<protein>
    <submittedName>
        <fullName evidence="1">Uncharacterized protein</fullName>
    </submittedName>
</protein>
<reference evidence="1" key="1">
    <citation type="submission" date="2021-03" db="EMBL/GenBank/DDBJ databases">
        <authorList>
            <consortium name="DOE Joint Genome Institute"/>
            <person name="Ahrendt S."/>
            <person name="Looney B.P."/>
            <person name="Miyauchi S."/>
            <person name="Morin E."/>
            <person name="Drula E."/>
            <person name="Courty P.E."/>
            <person name="Chicoki N."/>
            <person name="Fauchery L."/>
            <person name="Kohler A."/>
            <person name="Kuo A."/>
            <person name="Labutti K."/>
            <person name="Pangilinan J."/>
            <person name="Lipzen A."/>
            <person name="Riley R."/>
            <person name="Andreopoulos W."/>
            <person name="He G."/>
            <person name="Johnson J."/>
            <person name="Barry K.W."/>
            <person name="Grigoriev I.V."/>
            <person name="Nagy L."/>
            <person name="Hibbett D."/>
            <person name="Henrissat B."/>
            <person name="Matheny P.B."/>
            <person name="Labbe J."/>
            <person name="Martin F."/>
        </authorList>
    </citation>
    <scope>NUCLEOTIDE SEQUENCE</scope>
    <source>
        <strain evidence="1">HHB10654</strain>
    </source>
</reference>
<reference evidence="1" key="2">
    <citation type="journal article" date="2022" name="New Phytol.">
        <title>Evolutionary transition to the ectomycorrhizal habit in the genomes of a hyperdiverse lineage of mushroom-forming fungi.</title>
        <authorList>
            <person name="Looney B."/>
            <person name="Miyauchi S."/>
            <person name="Morin E."/>
            <person name="Drula E."/>
            <person name="Courty P.E."/>
            <person name="Kohler A."/>
            <person name="Kuo A."/>
            <person name="LaButti K."/>
            <person name="Pangilinan J."/>
            <person name="Lipzen A."/>
            <person name="Riley R."/>
            <person name="Andreopoulos W."/>
            <person name="He G."/>
            <person name="Johnson J."/>
            <person name="Nolan M."/>
            <person name="Tritt A."/>
            <person name="Barry K.W."/>
            <person name="Grigoriev I.V."/>
            <person name="Nagy L.G."/>
            <person name="Hibbett D."/>
            <person name="Henrissat B."/>
            <person name="Matheny P.B."/>
            <person name="Labbe J."/>
            <person name="Martin F.M."/>
        </authorList>
    </citation>
    <scope>NUCLEOTIDE SEQUENCE</scope>
    <source>
        <strain evidence="1">HHB10654</strain>
    </source>
</reference>
<dbReference type="Proteomes" id="UP000814140">
    <property type="component" value="Unassembled WGS sequence"/>
</dbReference>
<keyword evidence="2" id="KW-1185">Reference proteome</keyword>
<evidence type="ECO:0000313" key="1">
    <source>
        <dbReference type="EMBL" id="KAI0054512.1"/>
    </source>
</evidence>
<comment type="caution">
    <text evidence="1">The sequence shown here is derived from an EMBL/GenBank/DDBJ whole genome shotgun (WGS) entry which is preliminary data.</text>
</comment>
<sequence>MSFILARDGTHLVREKWGFPAATREFQMPDVIDDIPDDDMDADADADADSDDHHEPYSLPYQRCPIKFGELCSWGYFTHNEDADARVKKPFVFAHVPATLPVPPPKNGINEVELRIQGFVETRHLSRTGSWNGDPAAAAKAEQTLTLGPGRFSNVFNDQVTAIRSIGELGRVSLCPRNVNKGWNWMTRNGKIFFRRRVFGDYLRNFTQTSLDQCTNQKTVDGFVDKFVEIPLTKFCFRTDDGKIHNCTSKAIQVNDFVEVHAVVEVSLRNAASGVPRVQLTLRPTTIIKLGMTGRQAGEAAGSGAIV</sequence>
<evidence type="ECO:0000313" key="2">
    <source>
        <dbReference type="Proteomes" id="UP000814140"/>
    </source>
</evidence>
<gene>
    <name evidence="1" type="ORF">BV25DRAFT_1922615</name>
</gene>
<proteinExistence type="predicted"/>